<reference evidence="3" key="2">
    <citation type="submission" date="2024-04" db="EMBL/GenBank/DDBJ databases">
        <authorList>
            <person name="Chen Y."/>
            <person name="Shah S."/>
            <person name="Dougan E. K."/>
            <person name="Thang M."/>
            <person name="Chan C."/>
        </authorList>
    </citation>
    <scope>NUCLEOTIDE SEQUENCE [LARGE SCALE GENOMIC DNA]</scope>
</reference>
<dbReference type="EMBL" id="CAMXCT010006699">
    <property type="protein sequence ID" value="CAI4018523.1"/>
    <property type="molecule type" value="Genomic_DNA"/>
</dbReference>
<protein>
    <submittedName>
        <fullName evidence="2">Uncharacterized protein</fullName>
    </submittedName>
</protein>
<organism evidence="2">
    <name type="scientific">Cladocopium goreaui</name>
    <dbReference type="NCBI Taxonomy" id="2562237"/>
    <lineage>
        <taxon>Eukaryota</taxon>
        <taxon>Sar</taxon>
        <taxon>Alveolata</taxon>
        <taxon>Dinophyceae</taxon>
        <taxon>Suessiales</taxon>
        <taxon>Symbiodiniaceae</taxon>
        <taxon>Cladocopium</taxon>
    </lineage>
</organism>
<comment type="caution">
    <text evidence="2">The sequence shown here is derived from an EMBL/GenBank/DDBJ whole genome shotgun (WGS) entry which is preliminary data.</text>
</comment>
<name>A0A9P1GPF8_9DINO</name>
<dbReference type="EMBL" id="CAMXCT020006699">
    <property type="protein sequence ID" value="CAL1171898.1"/>
    <property type="molecule type" value="Genomic_DNA"/>
</dbReference>
<evidence type="ECO:0000313" key="3">
    <source>
        <dbReference type="EMBL" id="CAL1171898.1"/>
    </source>
</evidence>
<reference evidence="2" key="1">
    <citation type="submission" date="2022-10" db="EMBL/GenBank/DDBJ databases">
        <authorList>
            <person name="Chen Y."/>
            <person name="Dougan E. K."/>
            <person name="Chan C."/>
            <person name="Rhodes N."/>
            <person name="Thang M."/>
        </authorList>
    </citation>
    <scope>NUCLEOTIDE SEQUENCE</scope>
</reference>
<proteinExistence type="predicted"/>
<evidence type="ECO:0000313" key="4">
    <source>
        <dbReference type="Proteomes" id="UP001152797"/>
    </source>
</evidence>
<evidence type="ECO:0000256" key="1">
    <source>
        <dbReference type="SAM" id="MobiDB-lite"/>
    </source>
</evidence>
<gene>
    <name evidence="2" type="ORF">C1SCF055_LOCUS43078</name>
</gene>
<keyword evidence="4" id="KW-1185">Reference proteome</keyword>
<dbReference type="Proteomes" id="UP001152797">
    <property type="component" value="Unassembled WGS sequence"/>
</dbReference>
<dbReference type="EMBL" id="CAMXCT030006699">
    <property type="protein sequence ID" value="CAL4805835.1"/>
    <property type="molecule type" value="Genomic_DNA"/>
</dbReference>
<feature type="region of interest" description="Disordered" evidence="1">
    <location>
        <begin position="34"/>
        <end position="93"/>
    </location>
</feature>
<dbReference type="AlphaFoldDB" id="A0A9P1GPF8"/>
<feature type="compositionally biased region" description="Polar residues" evidence="1">
    <location>
        <begin position="57"/>
        <end position="68"/>
    </location>
</feature>
<evidence type="ECO:0000313" key="2">
    <source>
        <dbReference type="EMBL" id="CAI4018523.1"/>
    </source>
</evidence>
<accession>A0A9P1GPF8</accession>
<sequence length="281" mass="30771">MAACDMDETPTDGLEELGEACQHQLQAYAAVERANGKGACKGSGKGKDKGKGKGKRTCQSEGKQSLESYKQPPKKRAKKGEQLPESAAAPKAAPARLEISAVVPLNTHDRRWDQLATIKGKSTGSLAFQQRPPSSTSRKWTCKYSAWERLPPGSRHRAAAAGTVTTAIMGRQTLEEAEEAILRRRPIQLQAAFRDWKLSNWVHKAVACAASEKSHVHILSEDGGNMVFRAVTRIRWAGEGAGERKLTEEPEAEEPHAGLCTGWYFQSDWSAASKRRRSYGS</sequence>